<protein>
    <submittedName>
        <fullName evidence="2">TROVE domain-containing protein</fullName>
    </submittedName>
</protein>
<dbReference type="GO" id="GO:0070034">
    <property type="term" value="F:telomerase RNA binding"/>
    <property type="evidence" value="ECO:0007669"/>
    <property type="project" value="TreeGrafter"/>
</dbReference>
<evidence type="ECO:0000313" key="3">
    <source>
        <dbReference type="Proteomes" id="UP000587880"/>
    </source>
</evidence>
<dbReference type="InterPro" id="IPR036465">
    <property type="entry name" value="vWFA_dom_sf"/>
</dbReference>
<dbReference type="SUPFAM" id="SSF53300">
    <property type="entry name" value="vWA-like"/>
    <property type="match status" value="1"/>
</dbReference>
<dbReference type="RefSeq" id="WP_168982972.1">
    <property type="nucleotide sequence ID" value="NZ_JABAGD010000048.1"/>
</dbReference>
<reference evidence="2 3" key="1">
    <citation type="submission" date="2020-04" db="EMBL/GenBank/DDBJ databases">
        <authorList>
            <person name="Hitch T.C.A."/>
            <person name="Wylensek D."/>
            <person name="Clavel T."/>
        </authorList>
    </citation>
    <scope>NUCLEOTIDE SEQUENCE [LARGE SCALE GENOMIC DNA]</scope>
    <source>
        <strain evidence="2 3">WB01_NA02</strain>
    </source>
</reference>
<comment type="caution">
    <text evidence="2">The sequence shown here is derived from an EMBL/GenBank/DDBJ whole genome shotgun (WGS) entry which is preliminary data.</text>
</comment>
<dbReference type="Proteomes" id="UP000587880">
    <property type="component" value="Unassembled WGS sequence"/>
</dbReference>
<evidence type="ECO:0000313" key="2">
    <source>
        <dbReference type="EMBL" id="NMF07080.1"/>
    </source>
</evidence>
<dbReference type="AlphaFoldDB" id="A0A7X9SS65"/>
<sequence>MSKFNFFKNTTVNTVNKEGHVAFKMELKEKLITEVLTSFFNEGKFYGDNSLEIVNDLRNVIKIDPKFVANLAIYARKEIHLRSISHVMAAELAHDVQGKKYVRRVLSEIVERVDDMAEILSYYLNVYGKPIPNSLKKGLGDSFIRFDEYSLAKYNRAKEIKLKDIVNLVHPKPNTGKQSDMFKRLLEDNLETPFTWETMLSSEGNNKNTWEKLIDSNKLGYMAILRNLRNIIKAGPDNIEKVYEILENENRVKKSKQLPFRYYSAFKVLSNEGLGTSKIYDTLEKAIRFSTDNIERLSGKTFISADVSGSMRSTLSRKSDTTCAEIGTVLMAIANSICDEAITSTFDTRFKITPLAATNGIIANANSIGVTGGGTNLSLPIYHLLDNKIYVDRIIILSDNEINYGYDRICQDLINQYRKQVNPNVWVHAIDLLGYGTQQFKGDKVNIIAGWNEKILEFIPNVENGLSNIKDKIEEYYFKEELKSII</sequence>
<dbReference type="InterPro" id="IPR037214">
    <property type="entry name" value="TROVE_dom_sf"/>
</dbReference>
<dbReference type="Gene3D" id="3.40.50.410">
    <property type="entry name" value="von Willebrand factor, type A domain"/>
    <property type="match status" value="1"/>
</dbReference>
<evidence type="ECO:0000259" key="1">
    <source>
        <dbReference type="PROSITE" id="PS50988"/>
    </source>
</evidence>
<dbReference type="PANTHER" id="PTHR44791:SF1">
    <property type="entry name" value="TELOMERASE PROTEIN COMPONENT 1"/>
    <property type="match status" value="1"/>
</dbReference>
<organism evidence="2 3">
    <name type="scientific">Clostridium beijerinckii</name>
    <name type="common">Clostridium MP</name>
    <dbReference type="NCBI Taxonomy" id="1520"/>
    <lineage>
        <taxon>Bacteria</taxon>
        <taxon>Bacillati</taxon>
        <taxon>Bacillota</taxon>
        <taxon>Clostridia</taxon>
        <taxon>Eubacteriales</taxon>
        <taxon>Clostridiaceae</taxon>
        <taxon>Clostridium</taxon>
    </lineage>
</organism>
<proteinExistence type="predicted"/>
<dbReference type="Pfam" id="PF05731">
    <property type="entry name" value="TROVE"/>
    <property type="match status" value="2"/>
</dbReference>
<dbReference type="Pfam" id="PF25045">
    <property type="entry name" value="vWA_Ro60"/>
    <property type="match status" value="1"/>
</dbReference>
<dbReference type="PANTHER" id="PTHR44791">
    <property type="entry name" value="TELOMERASE PROTEIN COMPONENT 1 TEP1"/>
    <property type="match status" value="1"/>
</dbReference>
<dbReference type="GO" id="GO:0000722">
    <property type="term" value="P:telomere maintenance via recombination"/>
    <property type="evidence" value="ECO:0007669"/>
    <property type="project" value="TreeGrafter"/>
</dbReference>
<gene>
    <name evidence="2" type="ORF">HF849_20510</name>
</gene>
<accession>A0A7X9SS65</accession>
<dbReference type="EMBL" id="JABAGD010000048">
    <property type="protein sequence ID" value="NMF07080.1"/>
    <property type="molecule type" value="Genomic_DNA"/>
</dbReference>
<dbReference type="SUPFAM" id="SSF140864">
    <property type="entry name" value="TROVE domain-like"/>
    <property type="match status" value="1"/>
</dbReference>
<name>A0A7X9SS65_CLOBE</name>
<dbReference type="InterPro" id="IPR056800">
    <property type="entry name" value="vWA_Ro60"/>
</dbReference>
<dbReference type="PROSITE" id="PS50988">
    <property type="entry name" value="TROVE"/>
    <property type="match status" value="1"/>
</dbReference>
<dbReference type="GO" id="GO:0003720">
    <property type="term" value="F:telomerase activity"/>
    <property type="evidence" value="ECO:0007669"/>
    <property type="project" value="TreeGrafter"/>
</dbReference>
<dbReference type="InterPro" id="IPR052652">
    <property type="entry name" value="Telomerase_Complex_Comp"/>
</dbReference>
<feature type="domain" description="TROVE" evidence="1">
    <location>
        <begin position="14"/>
        <end position="299"/>
    </location>
</feature>
<dbReference type="InterPro" id="IPR008858">
    <property type="entry name" value="TROVE_dom"/>
</dbReference>